<accession>A0A0P7GRL7</accession>
<dbReference type="Proteomes" id="UP000050535">
    <property type="component" value="Unassembled WGS sequence"/>
</dbReference>
<dbReference type="RefSeq" id="WP_054584358.1">
    <property type="nucleotide sequence ID" value="NZ_LGUC01000001.1"/>
</dbReference>
<keyword evidence="2" id="KW-1185">Reference proteome</keyword>
<dbReference type="InterPro" id="IPR036388">
    <property type="entry name" value="WH-like_DNA-bd_sf"/>
</dbReference>
<dbReference type="AlphaFoldDB" id="A0A0P7GRL7"/>
<proteinExistence type="predicted"/>
<dbReference type="SUPFAM" id="SSF46785">
    <property type="entry name" value="Winged helix' DNA-binding domain"/>
    <property type="match status" value="1"/>
</dbReference>
<name>A0A0P7GRL7_9EURY</name>
<reference evidence="2" key="1">
    <citation type="submission" date="2013-11" db="EMBL/GenBank/DDBJ databases">
        <authorList>
            <person name="Hoang H.T."/>
            <person name="Killian M.L."/>
            <person name="Madson D.M."/>
            <person name="Arruda P.H.E."/>
            <person name="Sun D."/>
            <person name="Schwartz K.J."/>
            <person name="Yoon K."/>
        </authorList>
    </citation>
    <scope>NUCLEOTIDE SEQUENCE [LARGE SCALE GENOMIC DNA]</scope>
    <source>
        <strain evidence="2">CDK2</strain>
    </source>
</reference>
<organism evidence="1 2">
    <name type="scientific">Halolamina pelagica</name>
    <dbReference type="NCBI Taxonomy" id="699431"/>
    <lineage>
        <taxon>Archaea</taxon>
        <taxon>Methanobacteriati</taxon>
        <taxon>Methanobacteriota</taxon>
        <taxon>Stenosarchaea group</taxon>
        <taxon>Halobacteria</taxon>
        <taxon>Halobacteriales</taxon>
        <taxon>Haloferacaceae</taxon>
    </lineage>
</organism>
<gene>
    <name evidence="1" type="ORF">SY89_02694</name>
</gene>
<dbReference type="OrthoDB" id="382954at2157"/>
<dbReference type="InterPro" id="IPR036390">
    <property type="entry name" value="WH_DNA-bd_sf"/>
</dbReference>
<evidence type="ECO:0000313" key="2">
    <source>
        <dbReference type="Proteomes" id="UP000050535"/>
    </source>
</evidence>
<dbReference type="EMBL" id="LGUC01000001">
    <property type="protein sequence ID" value="KPN31937.1"/>
    <property type="molecule type" value="Genomic_DNA"/>
</dbReference>
<evidence type="ECO:0000313" key="1">
    <source>
        <dbReference type="EMBL" id="KPN31937.1"/>
    </source>
</evidence>
<dbReference type="Gene3D" id="1.10.10.10">
    <property type="entry name" value="Winged helix-like DNA-binding domain superfamily/Winged helix DNA-binding domain"/>
    <property type="match status" value="1"/>
</dbReference>
<protein>
    <submittedName>
        <fullName evidence="1">Uncharacterized protein</fullName>
    </submittedName>
</protein>
<comment type="caution">
    <text evidence="1">The sequence shown here is derived from an EMBL/GenBank/DDBJ whole genome shotgun (WGS) entry which is preliminary data.</text>
</comment>
<sequence length="142" mass="16253">MRFTPETIAFIEAIDANDGRASMREIRNRTDLTSGQRQHQFRKLEDAGYIEVEYTDWGSSSTAPMKVAVLTEKAVEAKKAGWYRSRAEKVRDRTNVDVADLAVSVDELEDRVEMTQTYVSERLYDKLEALERRVDELEATSG</sequence>